<evidence type="ECO:0000313" key="4">
    <source>
        <dbReference type="EMBL" id="CDS11496.1"/>
    </source>
</evidence>
<evidence type="ECO:0000256" key="2">
    <source>
        <dbReference type="ARBA" id="ARBA00022679"/>
    </source>
</evidence>
<dbReference type="PANTHER" id="PTHR12215">
    <property type="entry name" value="PHOSPHOPANTETHEINE TRANSFERASE"/>
    <property type="match status" value="1"/>
</dbReference>
<dbReference type="GO" id="GO:0000287">
    <property type="term" value="F:magnesium ion binding"/>
    <property type="evidence" value="ECO:0007669"/>
    <property type="project" value="InterPro"/>
</dbReference>
<sequence>MILLAFDTRGAFKEFDQALAMLPDAESRAAVLRFKFEQDRQLALASQLLRRYVFVKYYGFKWDTLRFGSITKGGKPVLLHPQQSASTSSADMSYDFNISHHGHWVILAATDQPGHRVGVDIVTMDTPSSSVTEFIECFHPQASDK</sequence>
<dbReference type="GO" id="GO:0019878">
    <property type="term" value="P:lysine biosynthetic process via aminoadipic acid"/>
    <property type="evidence" value="ECO:0007669"/>
    <property type="project" value="TreeGrafter"/>
</dbReference>
<dbReference type="InterPro" id="IPR055066">
    <property type="entry name" value="AASDHPPT_N"/>
</dbReference>
<protein>
    <recommendedName>
        <fullName evidence="1">holo-[acyl-carrier-protein] synthase</fullName>
        <ecNumber evidence="1">2.7.8.7</ecNumber>
    </recommendedName>
</protein>
<dbReference type="EC" id="2.7.8.7" evidence="1"/>
<dbReference type="Gene3D" id="3.90.470.20">
    <property type="entry name" value="4'-phosphopantetheinyl transferase domain"/>
    <property type="match status" value="1"/>
</dbReference>
<dbReference type="InterPro" id="IPR050559">
    <property type="entry name" value="P-Pant_transferase_sf"/>
</dbReference>
<reference evidence="4" key="1">
    <citation type="journal article" date="2014" name="Genome Announc.">
        <title>De novo whole-genome sequence and genome annotation of Lichtheimia ramosa.</title>
        <authorList>
            <person name="Linde J."/>
            <person name="Schwartze V."/>
            <person name="Binder U."/>
            <person name="Lass-Florl C."/>
            <person name="Voigt K."/>
            <person name="Horn F."/>
        </authorList>
    </citation>
    <scope>NUCLEOTIDE SEQUENCE</scope>
    <source>
        <strain evidence="4">JMRC FSU:6197</strain>
    </source>
</reference>
<dbReference type="InterPro" id="IPR037143">
    <property type="entry name" value="4-PPantetheinyl_Trfase_dom_sf"/>
</dbReference>
<evidence type="ECO:0000256" key="1">
    <source>
        <dbReference type="ARBA" id="ARBA00013172"/>
    </source>
</evidence>
<name>A0A077WV55_9FUNG</name>
<dbReference type="SUPFAM" id="SSF56214">
    <property type="entry name" value="4'-phosphopantetheinyl transferase"/>
    <property type="match status" value="1"/>
</dbReference>
<dbReference type="OrthoDB" id="26719at2759"/>
<dbReference type="EMBL" id="LK023346">
    <property type="protein sequence ID" value="CDS11496.1"/>
    <property type="molecule type" value="Genomic_DNA"/>
</dbReference>
<dbReference type="PANTHER" id="PTHR12215:SF10">
    <property type="entry name" value="L-AMINOADIPATE-SEMIALDEHYDE DEHYDROGENASE-PHOSPHOPANTETHEINYL TRANSFERASE"/>
    <property type="match status" value="1"/>
</dbReference>
<evidence type="ECO:0000259" key="3">
    <source>
        <dbReference type="Pfam" id="PF22624"/>
    </source>
</evidence>
<dbReference type="GO" id="GO:0005829">
    <property type="term" value="C:cytosol"/>
    <property type="evidence" value="ECO:0007669"/>
    <property type="project" value="TreeGrafter"/>
</dbReference>
<feature type="domain" description="4'-phosphopantetheinyl transferase N-terminal" evidence="3">
    <location>
        <begin position="13"/>
        <end position="110"/>
    </location>
</feature>
<dbReference type="Pfam" id="PF22624">
    <property type="entry name" value="AASDHPPT_N"/>
    <property type="match status" value="1"/>
</dbReference>
<proteinExistence type="predicted"/>
<gene>
    <name evidence="4" type="ORF">LRAMOSA03759</name>
</gene>
<keyword evidence="2" id="KW-0808">Transferase</keyword>
<accession>A0A077WV55</accession>
<organism evidence="4">
    <name type="scientific">Lichtheimia ramosa</name>
    <dbReference type="NCBI Taxonomy" id="688394"/>
    <lineage>
        <taxon>Eukaryota</taxon>
        <taxon>Fungi</taxon>
        <taxon>Fungi incertae sedis</taxon>
        <taxon>Mucoromycota</taxon>
        <taxon>Mucoromycotina</taxon>
        <taxon>Mucoromycetes</taxon>
        <taxon>Mucorales</taxon>
        <taxon>Lichtheimiaceae</taxon>
        <taxon>Lichtheimia</taxon>
    </lineage>
</organism>
<dbReference type="AlphaFoldDB" id="A0A077WV55"/>
<dbReference type="GO" id="GO:0008897">
    <property type="term" value="F:holo-[acyl-carrier-protein] synthase activity"/>
    <property type="evidence" value="ECO:0007669"/>
    <property type="project" value="UniProtKB-EC"/>
</dbReference>